<protein>
    <submittedName>
        <fullName evidence="2">Uncharacterized protein</fullName>
    </submittedName>
</protein>
<dbReference type="Proteomes" id="UP001208690">
    <property type="component" value="Unassembled WGS sequence"/>
</dbReference>
<sequence>MRRLADDDAARLEAALGPGGFEQETARPCLTRSEARLLIEPAQAVADQPFLKTA</sequence>
<evidence type="ECO:0000313" key="2">
    <source>
        <dbReference type="EMBL" id="MCV3271643.1"/>
    </source>
</evidence>
<accession>A0ABT3BEL9</accession>
<organism evidence="2 3">
    <name type="scientific">Roseobacter sinensis</name>
    <dbReference type="NCBI Taxonomy" id="2931391"/>
    <lineage>
        <taxon>Bacteria</taxon>
        <taxon>Pseudomonadati</taxon>
        <taxon>Pseudomonadota</taxon>
        <taxon>Alphaproteobacteria</taxon>
        <taxon>Rhodobacterales</taxon>
        <taxon>Roseobacteraceae</taxon>
        <taxon>Roseobacter</taxon>
    </lineage>
</organism>
<dbReference type="RefSeq" id="WP_263843969.1">
    <property type="nucleotide sequence ID" value="NZ_JALIEB010000005.1"/>
</dbReference>
<dbReference type="EMBL" id="JALIEB010000005">
    <property type="protein sequence ID" value="MCV3271643.1"/>
    <property type="molecule type" value="Genomic_DNA"/>
</dbReference>
<gene>
    <name evidence="2" type="ORF">MUB52_09400</name>
</gene>
<evidence type="ECO:0000313" key="3">
    <source>
        <dbReference type="Proteomes" id="UP001208690"/>
    </source>
</evidence>
<keyword evidence="3" id="KW-1185">Reference proteome</keyword>
<proteinExistence type="predicted"/>
<evidence type="ECO:0000256" key="1">
    <source>
        <dbReference type="SAM" id="MobiDB-lite"/>
    </source>
</evidence>
<comment type="caution">
    <text evidence="2">The sequence shown here is derived from an EMBL/GenBank/DDBJ whole genome shotgun (WGS) entry which is preliminary data.</text>
</comment>
<name>A0ABT3BEL9_9RHOB</name>
<reference evidence="2 3" key="1">
    <citation type="submission" date="2022-04" db="EMBL/GenBank/DDBJ databases">
        <title>Roseobacter sp. WL0113 is a bacterium isolated from neritic sediment.</title>
        <authorList>
            <person name="Wang L."/>
            <person name="He W."/>
            <person name="Zhang D.-F."/>
        </authorList>
    </citation>
    <scope>NUCLEOTIDE SEQUENCE [LARGE SCALE GENOMIC DNA]</scope>
    <source>
        <strain evidence="2 3">WL0113</strain>
    </source>
</reference>
<feature type="compositionally biased region" description="Basic and acidic residues" evidence="1">
    <location>
        <begin position="1"/>
        <end position="11"/>
    </location>
</feature>
<feature type="region of interest" description="Disordered" evidence="1">
    <location>
        <begin position="1"/>
        <end position="26"/>
    </location>
</feature>